<dbReference type="EMBL" id="JAHVHU010000013">
    <property type="protein sequence ID" value="MBY5959252.1"/>
    <property type="molecule type" value="Genomic_DNA"/>
</dbReference>
<organism evidence="5 6">
    <name type="scientific">Membranihabitans marinus</name>
    <dbReference type="NCBI Taxonomy" id="1227546"/>
    <lineage>
        <taxon>Bacteria</taxon>
        <taxon>Pseudomonadati</taxon>
        <taxon>Bacteroidota</taxon>
        <taxon>Saprospiria</taxon>
        <taxon>Saprospirales</taxon>
        <taxon>Saprospiraceae</taxon>
        <taxon>Membranihabitans</taxon>
    </lineage>
</organism>
<evidence type="ECO:0000256" key="1">
    <source>
        <dbReference type="ARBA" id="ARBA00010986"/>
    </source>
</evidence>
<proteinExistence type="inferred from homology"/>
<dbReference type="PANTHER" id="PTHR30536:SF5">
    <property type="entry name" value="ALTRONATE DEHYDRATASE"/>
    <property type="match status" value="1"/>
</dbReference>
<dbReference type="InterPro" id="IPR048332">
    <property type="entry name" value="GD_AH_C"/>
</dbReference>
<evidence type="ECO:0000313" key="6">
    <source>
        <dbReference type="Proteomes" id="UP000753961"/>
    </source>
</evidence>
<dbReference type="GO" id="GO:0019698">
    <property type="term" value="P:D-galacturonate catabolic process"/>
    <property type="evidence" value="ECO:0007669"/>
    <property type="project" value="TreeGrafter"/>
</dbReference>
<evidence type="ECO:0000313" key="5">
    <source>
        <dbReference type="EMBL" id="MBY5959252.1"/>
    </source>
</evidence>
<keyword evidence="2" id="KW-0456">Lyase</keyword>
<feature type="domain" description="D-galactarate/Altronate dehydratase C-terminal" evidence="4">
    <location>
        <begin position="271"/>
        <end position="512"/>
    </location>
</feature>
<gene>
    <name evidence="5" type="ORF">KUV50_13955</name>
</gene>
<dbReference type="AlphaFoldDB" id="A0A953I0X2"/>
<dbReference type="Pfam" id="PF04295">
    <property type="entry name" value="GD_AH_second"/>
    <property type="match status" value="1"/>
</dbReference>
<keyword evidence="5" id="KW-0378">Hydrolase</keyword>
<dbReference type="GO" id="GO:0016829">
    <property type="term" value="F:lyase activity"/>
    <property type="evidence" value="ECO:0007669"/>
    <property type="project" value="UniProtKB-KW"/>
</dbReference>
<dbReference type="InterPro" id="IPR007392">
    <property type="entry name" value="GD_AH_second"/>
</dbReference>
<comment type="caution">
    <text evidence="5">The sequence shown here is derived from an EMBL/GenBank/DDBJ whole genome shotgun (WGS) entry which is preliminary data.</text>
</comment>
<reference evidence="5" key="1">
    <citation type="submission" date="2021-06" db="EMBL/GenBank/DDBJ databases">
        <title>44 bacteria genomes isolated from Dapeng, Shenzhen.</title>
        <authorList>
            <person name="Zheng W."/>
            <person name="Yu S."/>
            <person name="Huang Y."/>
        </authorList>
    </citation>
    <scope>NUCLEOTIDE SEQUENCE</scope>
    <source>
        <strain evidence="5">DP5N28-2</strain>
    </source>
</reference>
<feature type="domain" description="D-galactarate/Altronate dehydratase second" evidence="3">
    <location>
        <begin position="90"/>
        <end position="261"/>
    </location>
</feature>
<dbReference type="InterPro" id="IPR052172">
    <property type="entry name" value="UxaA_altronate/galactarate_dh"/>
</dbReference>
<evidence type="ECO:0000259" key="4">
    <source>
        <dbReference type="Pfam" id="PF20629"/>
    </source>
</evidence>
<dbReference type="Proteomes" id="UP000753961">
    <property type="component" value="Unassembled WGS sequence"/>
</dbReference>
<dbReference type="GO" id="GO:0016787">
    <property type="term" value="F:hydrolase activity"/>
    <property type="evidence" value="ECO:0007669"/>
    <property type="project" value="UniProtKB-KW"/>
</dbReference>
<keyword evidence="6" id="KW-1185">Reference proteome</keyword>
<comment type="similarity">
    <text evidence="1">Belongs to the UxaA family.</text>
</comment>
<accession>A0A953I0X2</accession>
<dbReference type="Pfam" id="PF20629">
    <property type="entry name" value="GD_AH_C"/>
    <property type="match status" value="1"/>
</dbReference>
<dbReference type="Gene3D" id="2.30.130.110">
    <property type="match status" value="1"/>
</dbReference>
<evidence type="ECO:0000259" key="3">
    <source>
        <dbReference type="Pfam" id="PF04295"/>
    </source>
</evidence>
<name>A0A953I0X2_9BACT</name>
<sequence>MTIQQNGAEISLIDHIPPKHKLAIRDFDEGDEVIMYGVLVGKTTEPVRKGGLLTTENLHHASNEDYKRTVETVSWNPPDVSVFEGLTFDGYHRSNGDVGTRNYWLFIPMVFCENNNLKIIKDALLTELGYANDNQYRSFVRNLVQPGSKNGIEKVPKDRVFKNIDGIKFLTHEGGCGGTREDSIVLGKLLAGYANHPNVAGVTIMSLGCQHLQLKLFMDLLKETNPDFDKPLLAFEQQSFRTVDDLIRKVLEKTIREIQKANKIERKPAPLSKLILGMECGGSDGFSGISANPSVGRVADFVSVLGGKVLLSEFPELFGAEQDLVDRMVDERLADKFTFLMKSYNQAAEEVGSGFDMNPSPGNIRDGLITDAIKSLGAAQKGGRSPVKDVLDYTEQVTEDGLSLLCTPGNDVESTTGLAGSGANVLLFTTGLGTPTGNPVAPTVKISSNTKLADNMPDIIDYNTGPIIDGTASLEEVATGLMKTVIDVASGKKRTKAELLNQDDFIPWKRGVSL</sequence>
<protein>
    <submittedName>
        <fullName evidence="5">UxaA family hydrolase</fullName>
    </submittedName>
</protein>
<dbReference type="PANTHER" id="PTHR30536">
    <property type="entry name" value="ALTRONATE/GALACTARATE DEHYDRATASE"/>
    <property type="match status" value="1"/>
</dbReference>
<evidence type="ECO:0000256" key="2">
    <source>
        <dbReference type="ARBA" id="ARBA00023239"/>
    </source>
</evidence>